<sequence>MRRWAWPALVALLVLAGCAPAAGPHRTVIALLLPESKTSRYESVDRPVFERVVAERCPSCRVVYANAGQDAARQQAQAESALTEGASVLVLDAVDAAAARSVVDQAEARGVRVIAYDRPIADAPVDYLVAYDATLVGRLQAQAMLDAVGPVRPGDGILQVNGAATDPNAVAQRTGVAQVLDGAALPVLASYDTPDWSPDKAQEWVQGQLTEYSGRVVGVLAANDGTAAGAISALRAAGLDPVPPVTGQDAELAAVQRIVAGDQYMTVYKAISQQARTAAELAVRIAHGEHPAAAVRVGGVPAVLLAPVAVTRKDVAEVIVAGGVYTVAQICTPAYRAACRDLGLLGGNG</sequence>
<evidence type="ECO:0000259" key="4">
    <source>
        <dbReference type="Pfam" id="PF13407"/>
    </source>
</evidence>
<feature type="signal peptide" evidence="3">
    <location>
        <begin position="1"/>
        <end position="21"/>
    </location>
</feature>
<dbReference type="InterPro" id="IPR028082">
    <property type="entry name" value="Peripla_BP_I"/>
</dbReference>
<dbReference type="Pfam" id="PF13407">
    <property type="entry name" value="Peripla_BP_4"/>
    <property type="match status" value="1"/>
</dbReference>
<dbReference type="PROSITE" id="PS51257">
    <property type="entry name" value="PROKAR_LIPOPROTEIN"/>
    <property type="match status" value="1"/>
</dbReference>
<dbReference type="PANTHER" id="PTHR30036">
    <property type="entry name" value="D-XYLOSE-BINDING PERIPLASMIC PROTEIN"/>
    <property type="match status" value="1"/>
</dbReference>
<dbReference type="InterPro" id="IPR025997">
    <property type="entry name" value="SBP_2_dom"/>
</dbReference>
<reference evidence="5 6" key="1">
    <citation type="submission" date="2023-07" db="EMBL/GenBank/DDBJ databases">
        <title>Description of novel actinomycetes strains, isolated from tidal flat sediment.</title>
        <authorList>
            <person name="Lu C."/>
        </authorList>
    </citation>
    <scope>NUCLEOTIDE SEQUENCE [LARGE SCALE GENOMIC DNA]</scope>
    <source>
        <strain evidence="5 6">SYSU T00b441</strain>
    </source>
</reference>
<accession>A0ABT9D6G4</accession>
<evidence type="ECO:0000313" key="5">
    <source>
        <dbReference type="EMBL" id="MDO8105608.1"/>
    </source>
</evidence>
<comment type="subcellular location">
    <subcellularLocation>
        <location evidence="1">Cell envelope</location>
    </subcellularLocation>
</comment>
<dbReference type="PANTHER" id="PTHR30036:SF1">
    <property type="entry name" value="D-XYLOSE-BINDING PERIPLASMIC PROTEIN"/>
    <property type="match status" value="1"/>
</dbReference>
<feature type="chain" id="PRO_5047296399" evidence="3">
    <location>
        <begin position="22"/>
        <end position="349"/>
    </location>
</feature>
<dbReference type="RefSeq" id="WP_304599319.1">
    <property type="nucleotide sequence ID" value="NZ_JAUQYO010000005.1"/>
</dbReference>
<proteinExistence type="predicted"/>
<dbReference type="SUPFAM" id="SSF53822">
    <property type="entry name" value="Periplasmic binding protein-like I"/>
    <property type="match status" value="1"/>
</dbReference>
<keyword evidence="2 3" id="KW-0732">Signal</keyword>
<keyword evidence="6" id="KW-1185">Reference proteome</keyword>
<dbReference type="EMBL" id="JAUQYP010000001">
    <property type="protein sequence ID" value="MDO8105608.1"/>
    <property type="molecule type" value="Genomic_DNA"/>
</dbReference>
<evidence type="ECO:0000256" key="2">
    <source>
        <dbReference type="ARBA" id="ARBA00022729"/>
    </source>
</evidence>
<dbReference type="Proteomes" id="UP001232536">
    <property type="component" value="Unassembled WGS sequence"/>
</dbReference>
<evidence type="ECO:0000256" key="3">
    <source>
        <dbReference type="SAM" id="SignalP"/>
    </source>
</evidence>
<dbReference type="Gene3D" id="3.40.50.2300">
    <property type="match status" value="2"/>
</dbReference>
<organism evidence="5 6">
    <name type="scientific">Actinotalea lenta</name>
    <dbReference type="NCBI Taxonomy" id="3064654"/>
    <lineage>
        <taxon>Bacteria</taxon>
        <taxon>Bacillati</taxon>
        <taxon>Actinomycetota</taxon>
        <taxon>Actinomycetes</taxon>
        <taxon>Micrococcales</taxon>
        <taxon>Cellulomonadaceae</taxon>
        <taxon>Actinotalea</taxon>
    </lineage>
</organism>
<evidence type="ECO:0000313" key="6">
    <source>
        <dbReference type="Proteomes" id="UP001232536"/>
    </source>
</evidence>
<name>A0ABT9D6G4_9CELL</name>
<gene>
    <name evidence="5" type="ORF">Q6348_00160</name>
</gene>
<evidence type="ECO:0000256" key="1">
    <source>
        <dbReference type="ARBA" id="ARBA00004196"/>
    </source>
</evidence>
<comment type="caution">
    <text evidence="5">The sequence shown here is derived from an EMBL/GenBank/DDBJ whole genome shotgun (WGS) entry which is preliminary data.</text>
</comment>
<feature type="domain" description="Periplasmic binding protein" evidence="4">
    <location>
        <begin position="29"/>
        <end position="289"/>
    </location>
</feature>
<dbReference type="InterPro" id="IPR050555">
    <property type="entry name" value="Bact_Solute-Bind_Prot2"/>
</dbReference>
<protein>
    <submittedName>
        <fullName evidence="5">Substrate-binding domain-containing protein</fullName>
    </submittedName>
</protein>